<accession>A0A6A5QM55</accession>
<sequence>MAKLKDLPAELLLLCVSFLGPLDLRQLALASSWVRPAAENALYQSPIIDNWYSSRERYRTAVPRLHAFARTLLHRPDLAKKVHGLSMTTAKHDHESNQFLNLSSDGEAFQLLERIGQESMQWHARVEDWQARLRSGQGHAWAGLILALLPRLTYLSIETLSSVGLQHLNTWDPARYAHNPLEKLFGFIAPSASPECLLPLDLSFIAGLRNLEHLSLNGAELDMAWFQLPDLRSLVLGPHCTRPDILKHCQYGTPTFPHRSLQHISAEISSCLTLDYGGHYTSELDAAFLSSTAFPALESLKLSLVNTKFSHYHGGSWAYGQYETGVLDDVLNDASNGSLDILLDKIEEVGPLLLNIDINFYIDEDASFIAFIEPTISMMQTPQQTNMN</sequence>
<dbReference type="OrthoDB" id="3750626at2759"/>
<protein>
    <recommendedName>
        <fullName evidence="3">F-box domain-containing protein</fullName>
    </recommendedName>
</protein>
<reference evidence="1" key="1">
    <citation type="journal article" date="2020" name="Stud. Mycol.">
        <title>101 Dothideomycetes genomes: a test case for predicting lifestyles and emergence of pathogens.</title>
        <authorList>
            <person name="Haridas S."/>
            <person name="Albert R."/>
            <person name="Binder M."/>
            <person name="Bloem J."/>
            <person name="Labutti K."/>
            <person name="Salamov A."/>
            <person name="Andreopoulos B."/>
            <person name="Baker S."/>
            <person name="Barry K."/>
            <person name="Bills G."/>
            <person name="Bluhm B."/>
            <person name="Cannon C."/>
            <person name="Castanera R."/>
            <person name="Culley D."/>
            <person name="Daum C."/>
            <person name="Ezra D."/>
            <person name="Gonzalez J."/>
            <person name="Henrissat B."/>
            <person name="Kuo A."/>
            <person name="Liang C."/>
            <person name="Lipzen A."/>
            <person name="Lutzoni F."/>
            <person name="Magnuson J."/>
            <person name="Mondo S."/>
            <person name="Nolan M."/>
            <person name="Ohm R."/>
            <person name="Pangilinan J."/>
            <person name="Park H.-J."/>
            <person name="Ramirez L."/>
            <person name="Alfaro M."/>
            <person name="Sun H."/>
            <person name="Tritt A."/>
            <person name="Yoshinaga Y."/>
            <person name="Zwiers L.-H."/>
            <person name="Turgeon B."/>
            <person name="Goodwin S."/>
            <person name="Spatafora J."/>
            <person name="Crous P."/>
            <person name="Grigoriev I."/>
        </authorList>
    </citation>
    <scope>NUCLEOTIDE SEQUENCE</scope>
    <source>
        <strain evidence="1">HMLAC05119</strain>
    </source>
</reference>
<dbReference type="Proteomes" id="UP000800096">
    <property type="component" value="Unassembled WGS sequence"/>
</dbReference>
<keyword evidence="2" id="KW-1185">Reference proteome</keyword>
<evidence type="ECO:0000313" key="1">
    <source>
        <dbReference type="EMBL" id="KAF1915766.1"/>
    </source>
</evidence>
<organism evidence="1 2">
    <name type="scientific">Ampelomyces quisqualis</name>
    <name type="common">Powdery mildew agent</name>
    <dbReference type="NCBI Taxonomy" id="50730"/>
    <lineage>
        <taxon>Eukaryota</taxon>
        <taxon>Fungi</taxon>
        <taxon>Dikarya</taxon>
        <taxon>Ascomycota</taxon>
        <taxon>Pezizomycotina</taxon>
        <taxon>Dothideomycetes</taxon>
        <taxon>Pleosporomycetidae</taxon>
        <taxon>Pleosporales</taxon>
        <taxon>Pleosporineae</taxon>
        <taxon>Phaeosphaeriaceae</taxon>
        <taxon>Ampelomyces</taxon>
    </lineage>
</organism>
<evidence type="ECO:0000313" key="2">
    <source>
        <dbReference type="Proteomes" id="UP000800096"/>
    </source>
</evidence>
<dbReference type="AlphaFoldDB" id="A0A6A5QM55"/>
<name>A0A6A5QM55_AMPQU</name>
<evidence type="ECO:0008006" key="3">
    <source>
        <dbReference type="Google" id="ProtNLM"/>
    </source>
</evidence>
<proteinExistence type="predicted"/>
<dbReference type="EMBL" id="ML979135">
    <property type="protein sequence ID" value="KAF1915766.1"/>
    <property type="molecule type" value="Genomic_DNA"/>
</dbReference>
<gene>
    <name evidence="1" type="ORF">BDU57DRAFT_573072</name>
</gene>